<comment type="caution">
    <text evidence="1">The sequence shown here is derived from an EMBL/GenBank/DDBJ whole genome shotgun (WGS) entry which is preliminary data.</text>
</comment>
<gene>
    <name evidence="1" type="ORF">MsAg5_04020</name>
</gene>
<dbReference type="RefSeq" id="WP_338098953.1">
    <property type="nucleotide sequence ID" value="NZ_JAWDKD010000008.1"/>
</dbReference>
<dbReference type="AlphaFoldDB" id="A0AAE4SCJ1"/>
<sequence length="347" mass="37777">MSNTQEKIFIAGISLLLMLGAVVLTALVQTHAIDPEWTLSPDLVQVDGPAGFHYINTREIFYDADLENASGTQTYSAPFPYFIQNVLAEFKNIIPVVGNIETKTLNRDYYNDTRYNYSEAILSWENGTTALEQSPDGAPATVAETEIAAAAESGETTVDSEIITVADFGGIVDSTASHTYPGYSGFYLYVTYREQTTPFTAEFWKMPASDILLYFSKPDNWMKGPGENPDKVPNGFAYVNVVAADSPENASLLAADLAARHYARSGEQDRAVIKAAVNSMPGYRYSYTYTPDAANGGVESGGAEDTVTAAGYIWTVDNFLVTVDGYNVDSKPLKLLAKSVRFDGDHS</sequence>
<evidence type="ECO:0000313" key="2">
    <source>
        <dbReference type="Proteomes" id="UP001271789"/>
    </source>
</evidence>
<protein>
    <submittedName>
        <fullName evidence="1">Uncharacterized protein</fullName>
    </submittedName>
</protein>
<organism evidence="1 2">
    <name type="scientific">Methanolapillus africanus</name>
    <dbReference type="NCBI Taxonomy" id="3028297"/>
    <lineage>
        <taxon>Archaea</taxon>
        <taxon>Methanobacteriati</taxon>
        <taxon>Methanobacteriota</taxon>
        <taxon>Stenosarchaea group</taxon>
        <taxon>Methanomicrobia</taxon>
        <taxon>Methanosarcinales</taxon>
        <taxon>Methanosarcinaceae</taxon>
        <taxon>Methanolapillus</taxon>
    </lineage>
</organism>
<dbReference type="Proteomes" id="UP001271789">
    <property type="component" value="Unassembled WGS sequence"/>
</dbReference>
<name>A0AAE4SCJ1_9EURY</name>
<keyword evidence="2" id="KW-1185">Reference proteome</keyword>
<proteinExistence type="predicted"/>
<dbReference type="EMBL" id="JAWDKD010000008">
    <property type="protein sequence ID" value="MDV0446557.1"/>
    <property type="molecule type" value="Genomic_DNA"/>
</dbReference>
<accession>A0AAE4SCJ1</accession>
<reference evidence="1" key="1">
    <citation type="submission" date="2023-06" db="EMBL/GenBank/DDBJ databases">
        <title>Genome sequence of Methanosarcinaceae archaeon Ag5.</title>
        <authorList>
            <person name="Protasov E."/>
            <person name="Platt K."/>
            <person name="Poehlein A."/>
            <person name="Daniel R."/>
            <person name="Brune A."/>
        </authorList>
    </citation>
    <scope>NUCLEOTIDE SEQUENCE</scope>
    <source>
        <strain evidence="1">Ag5</strain>
    </source>
</reference>
<evidence type="ECO:0000313" key="1">
    <source>
        <dbReference type="EMBL" id="MDV0446557.1"/>
    </source>
</evidence>